<dbReference type="GO" id="GO:0005829">
    <property type="term" value="C:cytosol"/>
    <property type="evidence" value="ECO:0007669"/>
    <property type="project" value="TreeGrafter"/>
</dbReference>
<evidence type="ECO:0000256" key="3">
    <source>
        <dbReference type="ARBA" id="ARBA00022490"/>
    </source>
</evidence>
<protein>
    <submittedName>
        <fullName evidence="4">Uncharacterized protein</fullName>
    </submittedName>
</protein>
<evidence type="ECO:0000256" key="1">
    <source>
        <dbReference type="ARBA" id="ARBA00004496"/>
    </source>
</evidence>
<gene>
    <name evidence="4" type="ORF">TEA_012755</name>
</gene>
<reference evidence="4 5" key="1">
    <citation type="journal article" date="2018" name="Proc. Natl. Acad. Sci. U.S.A.">
        <title>Draft genome sequence of Camellia sinensis var. sinensis provides insights into the evolution of the tea genome and tea quality.</title>
        <authorList>
            <person name="Wei C."/>
            <person name="Yang H."/>
            <person name="Wang S."/>
            <person name="Zhao J."/>
            <person name="Liu C."/>
            <person name="Gao L."/>
            <person name="Xia E."/>
            <person name="Lu Y."/>
            <person name="Tai Y."/>
            <person name="She G."/>
            <person name="Sun J."/>
            <person name="Cao H."/>
            <person name="Tong W."/>
            <person name="Gao Q."/>
            <person name="Li Y."/>
            <person name="Deng W."/>
            <person name="Jiang X."/>
            <person name="Wang W."/>
            <person name="Chen Q."/>
            <person name="Zhang S."/>
            <person name="Li H."/>
            <person name="Wu J."/>
            <person name="Wang P."/>
            <person name="Li P."/>
            <person name="Shi C."/>
            <person name="Zheng F."/>
            <person name="Jian J."/>
            <person name="Huang B."/>
            <person name="Shan D."/>
            <person name="Shi M."/>
            <person name="Fang C."/>
            <person name="Yue Y."/>
            <person name="Li F."/>
            <person name="Li D."/>
            <person name="Wei S."/>
            <person name="Han B."/>
            <person name="Jiang C."/>
            <person name="Yin Y."/>
            <person name="Xia T."/>
            <person name="Zhang Z."/>
            <person name="Bennetzen J.L."/>
            <person name="Zhao S."/>
            <person name="Wan X."/>
        </authorList>
    </citation>
    <scope>NUCLEOTIDE SEQUENCE [LARGE SCALE GENOMIC DNA]</scope>
    <source>
        <strain evidence="5">cv. Shuchazao</strain>
        <tissue evidence="4">Leaf</tissue>
    </source>
</reference>
<dbReference type="PANTHER" id="PTHR10980:SF3">
    <property type="entry name" value="LD16419P"/>
    <property type="match status" value="1"/>
</dbReference>
<dbReference type="SUPFAM" id="SSF81296">
    <property type="entry name" value="E set domains"/>
    <property type="match status" value="1"/>
</dbReference>
<dbReference type="PANTHER" id="PTHR10980">
    <property type="entry name" value="RHO GDP-DISSOCIATION INHIBITOR"/>
    <property type="match status" value="1"/>
</dbReference>
<sequence>MSPLKQNQPKQYRVIADSQVRLLVMPQRMKKRVTRRMKKKKLVYNWVPFVVSKSILKKTRFDDESLRRWKEQLFGSVDVNAVEETLEPNVKILSLTALCPGRSDLVFEIPANEDPKGVWFTLKENTCYHMRFSIQVSNNIVSGLSYINTVWKTVDSSKQMLGIFSPQVVPYIYEMPEEIILYEMMNLTLSNVMSDRAQPLHDKASSEGISGNSLSNK</sequence>
<accession>A0A4S4DY77</accession>
<keyword evidence="5" id="KW-1185">Reference proteome</keyword>
<dbReference type="EMBL" id="SDRB02009346">
    <property type="protein sequence ID" value="THG08382.1"/>
    <property type="molecule type" value="Genomic_DNA"/>
</dbReference>
<dbReference type="GO" id="GO:0007266">
    <property type="term" value="P:Rho protein signal transduction"/>
    <property type="evidence" value="ECO:0007669"/>
    <property type="project" value="InterPro"/>
</dbReference>
<dbReference type="Proteomes" id="UP000306102">
    <property type="component" value="Unassembled WGS sequence"/>
</dbReference>
<dbReference type="InterPro" id="IPR024792">
    <property type="entry name" value="RhoGDI_dom_sf"/>
</dbReference>
<proteinExistence type="inferred from homology"/>
<dbReference type="AlphaFoldDB" id="A0A4S4DY77"/>
<name>A0A4S4DY77_CAMSN</name>
<dbReference type="STRING" id="542762.A0A4S4DY77"/>
<keyword evidence="3" id="KW-0963">Cytoplasm</keyword>
<evidence type="ECO:0000313" key="5">
    <source>
        <dbReference type="Proteomes" id="UP000306102"/>
    </source>
</evidence>
<dbReference type="GO" id="GO:0016020">
    <property type="term" value="C:membrane"/>
    <property type="evidence" value="ECO:0007669"/>
    <property type="project" value="TreeGrafter"/>
</dbReference>
<organism evidence="4 5">
    <name type="scientific">Camellia sinensis var. sinensis</name>
    <name type="common">China tea</name>
    <dbReference type="NCBI Taxonomy" id="542762"/>
    <lineage>
        <taxon>Eukaryota</taxon>
        <taxon>Viridiplantae</taxon>
        <taxon>Streptophyta</taxon>
        <taxon>Embryophyta</taxon>
        <taxon>Tracheophyta</taxon>
        <taxon>Spermatophyta</taxon>
        <taxon>Magnoliopsida</taxon>
        <taxon>eudicotyledons</taxon>
        <taxon>Gunneridae</taxon>
        <taxon>Pentapetalae</taxon>
        <taxon>asterids</taxon>
        <taxon>Ericales</taxon>
        <taxon>Theaceae</taxon>
        <taxon>Camellia</taxon>
    </lineage>
</organism>
<dbReference type="Gene3D" id="2.70.50.30">
    <property type="entry name" value="Coagulation Factor XIII, subunit A, domain 1"/>
    <property type="match status" value="1"/>
</dbReference>
<dbReference type="InterPro" id="IPR000406">
    <property type="entry name" value="Rho_GDI"/>
</dbReference>
<comment type="caution">
    <text evidence="4">The sequence shown here is derived from an EMBL/GenBank/DDBJ whole genome shotgun (WGS) entry which is preliminary data.</text>
</comment>
<evidence type="ECO:0000313" key="4">
    <source>
        <dbReference type="EMBL" id="THG08382.1"/>
    </source>
</evidence>
<comment type="similarity">
    <text evidence="2">Belongs to the Rho GDI family.</text>
</comment>
<evidence type="ECO:0000256" key="2">
    <source>
        <dbReference type="ARBA" id="ARBA00009758"/>
    </source>
</evidence>
<dbReference type="InterPro" id="IPR014756">
    <property type="entry name" value="Ig_E-set"/>
</dbReference>
<dbReference type="GO" id="GO:0005094">
    <property type="term" value="F:Rho GDP-dissociation inhibitor activity"/>
    <property type="evidence" value="ECO:0007669"/>
    <property type="project" value="InterPro"/>
</dbReference>
<dbReference type="Pfam" id="PF02115">
    <property type="entry name" value="Rho_GDI"/>
    <property type="match status" value="1"/>
</dbReference>
<comment type="subcellular location">
    <subcellularLocation>
        <location evidence="1">Cytoplasm</location>
    </subcellularLocation>
</comment>